<feature type="transmembrane region" description="Helical" evidence="7">
    <location>
        <begin position="359"/>
        <end position="383"/>
    </location>
</feature>
<gene>
    <name evidence="9" type="ORF">HZZ13_33205</name>
</gene>
<keyword evidence="4 7" id="KW-0812">Transmembrane</keyword>
<evidence type="ECO:0000256" key="6">
    <source>
        <dbReference type="ARBA" id="ARBA00023136"/>
    </source>
</evidence>
<evidence type="ECO:0000256" key="5">
    <source>
        <dbReference type="ARBA" id="ARBA00022989"/>
    </source>
</evidence>
<dbReference type="EMBL" id="JACCHP010000031">
    <property type="protein sequence ID" value="MBH5402615.1"/>
    <property type="molecule type" value="Genomic_DNA"/>
</dbReference>
<sequence length="715" mass="78773">MSKSSRSQSWYRVAGLRPRLRTHARMHRQRFRGQTWYVLQDQQNGRYHRLSPAAHYFACMMDGRRTVGEIRQLIGARYGEHQPTEDELIRLLAQLHAADLLLGEIPPDMEEISERAQRHARYNLMQHLRNPLALRLPLLDPDRFLVATLSLARVLFSTSGLLVWLALVAAGIVVAAMNWSVLTHNITDQVLTAGNIVLLLAIYPVIKTLHELGHAYATRRWGGEVHEMGVMLLALMPVPYVDASASSAFPRKWRRVVVGAAGIMVEAALAAVAVILWVSVESGIVRAIAFNVALICGVSTILFNGNPLLRFDGYYVLSDLLEIPNLGTRANQYVGYLVQRCAFRIDDAHSPVTAPGEQLWLLGFAVASFLYRLSVMLGVALFIGTKLFFIGVGLALWTVASSLMFPLVKGLCYVARSPQLRYRRRRALAITAAAAGSLLVLLLVVPLPYATLAQGVVVVPDQSAARVLTDGHVVEVLAPNDTNVAAGAPLLTLEDPILAGQTAVLAIQAETYRLRLGAVLTSDLVQANILREQIRHVDSALELNRKRMSQLTLVAGKAGRVMLPGAADLPGRYVKKGDLLGYVVEASDLVVRVVVPQNDVDLVRRRTTKVEVRFVDRNDQIFPAIIVREVPSAVAELPSLALSTRGGGDIALDPSKPDAPKALESQFQFDLHVPEEVAARVIGGRVYVRFDHGTEPIAWRVVRSVRQLFLRQFSV</sequence>
<organism evidence="9 10">
    <name type="scientific">Bradyrhizobium agreste</name>
    <dbReference type="NCBI Taxonomy" id="2751811"/>
    <lineage>
        <taxon>Bacteria</taxon>
        <taxon>Pseudomonadati</taxon>
        <taxon>Pseudomonadota</taxon>
        <taxon>Alphaproteobacteria</taxon>
        <taxon>Hyphomicrobiales</taxon>
        <taxon>Nitrobacteraceae</taxon>
        <taxon>Bradyrhizobium</taxon>
    </lineage>
</organism>
<keyword evidence="5 7" id="KW-1133">Transmembrane helix</keyword>
<keyword evidence="10" id="KW-1185">Reference proteome</keyword>
<protein>
    <submittedName>
        <fullName evidence="9">PqqD family peptide modification chaperone</fullName>
    </submittedName>
</protein>
<evidence type="ECO:0000256" key="1">
    <source>
        <dbReference type="ARBA" id="ARBA00001947"/>
    </source>
</evidence>
<reference evidence="9 10" key="1">
    <citation type="submission" date="2020-07" db="EMBL/GenBank/DDBJ databases">
        <title>Bradyrhizobium diversity isolated from nodules of indigenous legumes of Western Australia.</title>
        <authorList>
            <person name="Klepa M.S."/>
        </authorList>
    </citation>
    <scope>NUCLEOTIDE SEQUENCE [LARGE SCALE GENOMIC DNA]</scope>
    <source>
        <strain evidence="9 10">CNPSo 4010</strain>
    </source>
</reference>
<feature type="transmembrane region" description="Helical" evidence="7">
    <location>
        <begin position="389"/>
        <end position="415"/>
    </location>
</feature>
<feature type="transmembrane region" description="Helical" evidence="7">
    <location>
        <begin position="256"/>
        <end position="278"/>
    </location>
</feature>
<feature type="transmembrane region" description="Helical" evidence="7">
    <location>
        <begin position="144"/>
        <end position="177"/>
    </location>
</feature>
<name>A0ABS0PZG9_9BRAD</name>
<evidence type="ECO:0000256" key="3">
    <source>
        <dbReference type="ARBA" id="ARBA00007931"/>
    </source>
</evidence>
<evidence type="ECO:0000256" key="4">
    <source>
        <dbReference type="ARBA" id="ARBA00022692"/>
    </source>
</evidence>
<evidence type="ECO:0000313" key="9">
    <source>
        <dbReference type="EMBL" id="MBH5402615.1"/>
    </source>
</evidence>
<dbReference type="PANTHER" id="PTHR13325">
    <property type="entry name" value="PROTEASE M50 MEMBRANE-BOUND TRANSCRIPTION FACTOR SITE 2 PROTEASE"/>
    <property type="match status" value="1"/>
</dbReference>
<dbReference type="InterPro" id="IPR041881">
    <property type="entry name" value="PqqD_sf"/>
</dbReference>
<feature type="domain" description="Peptidase M50" evidence="8">
    <location>
        <begin position="205"/>
        <end position="298"/>
    </location>
</feature>
<feature type="transmembrane region" description="Helical" evidence="7">
    <location>
        <begin position="189"/>
        <end position="206"/>
    </location>
</feature>
<accession>A0ABS0PZG9</accession>
<dbReference type="Pfam" id="PF02163">
    <property type="entry name" value="Peptidase_M50"/>
    <property type="match status" value="1"/>
</dbReference>
<dbReference type="Pfam" id="PF05402">
    <property type="entry name" value="PqqD"/>
    <property type="match status" value="1"/>
</dbReference>
<comment type="similarity">
    <text evidence="3">Belongs to the peptidase M50B family.</text>
</comment>
<comment type="subcellular location">
    <subcellularLocation>
        <location evidence="2">Endomembrane system</location>
        <topology evidence="2">Multi-pass membrane protein</topology>
    </subcellularLocation>
</comment>
<dbReference type="Proteomes" id="UP000807370">
    <property type="component" value="Unassembled WGS sequence"/>
</dbReference>
<proteinExistence type="inferred from homology"/>
<dbReference type="InterPro" id="IPR001193">
    <property type="entry name" value="MBTPS2"/>
</dbReference>
<evidence type="ECO:0000259" key="8">
    <source>
        <dbReference type="Pfam" id="PF02163"/>
    </source>
</evidence>
<evidence type="ECO:0000256" key="7">
    <source>
        <dbReference type="SAM" id="Phobius"/>
    </source>
</evidence>
<comment type="caution">
    <text evidence="9">The sequence shown here is derived from an EMBL/GenBank/DDBJ whole genome shotgun (WGS) entry which is preliminary data.</text>
</comment>
<evidence type="ECO:0000256" key="2">
    <source>
        <dbReference type="ARBA" id="ARBA00004127"/>
    </source>
</evidence>
<dbReference type="InterPro" id="IPR008915">
    <property type="entry name" value="Peptidase_M50"/>
</dbReference>
<dbReference type="RefSeq" id="WP_197963661.1">
    <property type="nucleotide sequence ID" value="NZ_JACCHP010000031.1"/>
</dbReference>
<evidence type="ECO:0000313" key="10">
    <source>
        <dbReference type="Proteomes" id="UP000807370"/>
    </source>
</evidence>
<comment type="cofactor">
    <cofactor evidence="1">
        <name>Zn(2+)</name>
        <dbReference type="ChEBI" id="CHEBI:29105"/>
    </cofactor>
</comment>
<feature type="transmembrane region" description="Helical" evidence="7">
    <location>
        <begin position="284"/>
        <end position="303"/>
    </location>
</feature>
<dbReference type="Gene3D" id="1.10.10.1150">
    <property type="entry name" value="Coenzyme PQQ synthesis protein D (PqqD)"/>
    <property type="match status" value="1"/>
</dbReference>
<dbReference type="InterPro" id="IPR008792">
    <property type="entry name" value="PQQD"/>
</dbReference>
<keyword evidence="6 7" id="KW-0472">Membrane</keyword>
<feature type="transmembrane region" description="Helical" evidence="7">
    <location>
        <begin position="427"/>
        <end position="449"/>
    </location>
</feature>
<dbReference type="PANTHER" id="PTHR13325:SF3">
    <property type="entry name" value="MEMBRANE-BOUND TRANSCRIPTION FACTOR SITE-2 PROTEASE"/>
    <property type="match status" value="1"/>
</dbReference>